<evidence type="ECO:0000313" key="1">
    <source>
        <dbReference type="EMBL" id="KIO13443.1"/>
    </source>
</evidence>
<reference evidence="1 2" key="1">
    <citation type="submission" date="2014-04" db="EMBL/GenBank/DDBJ databases">
        <authorList>
            <consortium name="DOE Joint Genome Institute"/>
            <person name="Kuo A."/>
            <person name="Kohler A."/>
            <person name="Costa M.D."/>
            <person name="Nagy L.G."/>
            <person name="Floudas D."/>
            <person name="Copeland A."/>
            <person name="Barry K.W."/>
            <person name="Cichocki N."/>
            <person name="Veneault-Fourrey C."/>
            <person name="LaButti K."/>
            <person name="Lindquist E.A."/>
            <person name="Lipzen A."/>
            <person name="Lundell T."/>
            <person name="Morin E."/>
            <person name="Murat C."/>
            <person name="Sun H."/>
            <person name="Tunlid A."/>
            <person name="Henrissat B."/>
            <person name="Grigoriev I.V."/>
            <person name="Hibbett D.S."/>
            <person name="Martin F."/>
            <person name="Nordberg H.P."/>
            <person name="Cantor M.N."/>
            <person name="Hua S.X."/>
        </authorList>
    </citation>
    <scope>NUCLEOTIDE SEQUENCE [LARGE SCALE GENOMIC DNA]</scope>
    <source>
        <strain evidence="1 2">Marx 270</strain>
    </source>
</reference>
<reference evidence="2" key="2">
    <citation type="submission" date="2015-01" db="EMBL/GenBank/DDBJ databases">
        <title>Evolutionary Origins and Diversification of the Mycorrhizal Mutualists.</title>
        <authorList>
            <consortium name="DOE Joint Genome Institute"/>
            <consortium name="Mycorrhizal Genomics Consortium"/>
            <person name="Kohler A."/>
            <person name="Kuo A."/>
            <person name="Nagy L.G."/>
            <person name="Floudas D."/>
            <person name="Copeland A."/>
            <person name="Barry K.W."/>
            <person name="Cichocki N."/>
            <person name="Veneault-Fourrey C."/>
            <person name="LaButti K."/>
            <person name="Lindquist E.A."/>
            <person name="Lipzen A."/>
            <person name="Lundell T."/>
            <person name="Morin E."/>
            <person name="Murat C."/>
            <person name="Riley R."/>
            <person name="Ohm R."/>
            <person name="Sun H."/>
            <person name="Tunlid A."/>
            <person name="Henrissat B."/>
            <person name="Grigoriev I.V."/>
            <person name="Hibbett D.S."/>
            <person name="Martin F."/>
        </authorList>
    </citation>
    <scope>NUCLEOTIDE SEQUENCE [LARGE SCALE GENOMIC DNA]</scope>
    <source>
        <strain evidence="2">Marx 270</strain>
    </source>
</reference>
<gene>
    <name evidence="1" type="ORF">M404DRAFT_992997</name>
</gene>
<sequence length="75" mass="8166">MKFWAGNLKEAQQLHLTLATPSDLELAPVTQIEAKIGIGALEHYTEVINASTATSFAGFFAVYNILLHKYSVGQS</sequence>
<dbReference type="HOGENOM" id="CLU_2694626_0_0_1"/>
<dbReference type="EMBL" id="KN831946">
    <property type="protein sequence ID" value="KIO13443.1"/>
    <property type="molecule type" value="Genomic_DNA"/>
</dbReference>
<name>A0A0C3JWE1_PISTI</name>
<dbReference type="STRING" id="870435.A0A0C3JWE1"/>
<organism evidence="1 2">
    <name type="scientific">Pisolithus tinctorius Marx 270</name>
    <dbReference type="NCBI Taxonomy" id="870435"/>
    <lineage>
        <taxon>Eukaryota</taxon>
        <taxon>Fungi</taxon>
        <taxon>Dikarya</taxon>
        <taxon>Basidiomycota</taxon>
        <taxon>Agaricomycotina</taxon>
        <taxon>Agaricomycetes</taxon>
        <taxon>Agaricomycetidae</taxon>
        <taxon>Boletales</taxon>
        <taxon>Sclerodermatineae</taxon>
        <taxon>Pisolithaceae</taxon>
        <taxon>Pisolithus</taxon>
    </lineage>
</organism>
<proteinExistence type="predicted"/>
<dbReference type="InParanoid" id="A0A0C3JWE1"/>
<protein>
    <submittedName>
        <fullName evidence="1">Uncharacterized protein</fullName>
    </submittedName>
</protein>
<dbReference type="Proteomes" id="UP000054217">
    <property type="component" value="Unassembled WGS sequence"/>
</dbReference>
<accession>A0A0C3JWE1</accession>
<dbReference type="OrthoDB" id="2696210at2759"/>
<keyword evidence="2" id="KW-1185">Reference proteome</keyword>
<evidence type="ECO:0000313" key="2">
    <source>
        <dbReference type="Proteomes" id="UP000054217"/>
    </source>
</evidence>
<dbReference type="AlphaFoldDB" id="A0A0C3JWE1"/>